<dbReference type="Gene3D" id="3.30.2310.20">
    <property type="entry name" value="RelE-like"/>
    <property type="match status" value="1"/>
</dbReference>
<name>A0ABM9ZR04_9BACT</name>
<accession>A0ABM9ZR04</accession>
<sequence length="90" mass="10425">MLHVEFTAQFRKDRKRMEKRGADMGKLREAILILAAEEELPPRSRDHGLTGEWRGSRDLHLEPDWALIYEIRGDVLGLVRTGSHADLFDK</sequence>
<dbReference type="PANTHER" id="PTHR40588:SF1">
    <property type="entry name" value="MRNA INTERFERASE TOXIN YAFQ"/>
    <property type="match status" value="1"/>
</dbReference>
<dbReference type="PANTHER" id="PTHR40588">
    <property type="entry name" value="MRNA INTERFERASE TOXIN YAFQ"/>
    <property type="match status" value="1"/>
</dbReference>
<proteinExistence type="predicted"/>
<gene>
    <name evidence="2" type="ORF">HMPREF7215_0841</name>
</gene>
<protein>
    <submittedName>
        <fullName evidence="2">Addiction module toxin, RelE/StbE family</fullName>
    </submittedName>
</protein>
<dbReference type="SUPFAM" id="SSF143011">
    <property type="entry name" value="RelE-like"/>
    <property type="match status" value="1"/>
</dbReference>
<dbReference type="InterPro" id="IPR007712">
    <property type="entry name" value="RelE/ParE_toxin"/>
</dbReference>
<dbReference type="Proteomes" id="UP000006462">
    <property type="component" value="Unassembled WGS sequence"/>
</dbReference>
<comment type="caution">
    <text evidence="2">The sequence shown here is derived from an EMBL/GenBank/DDBJ whole genome shotgun (WGS) entry which is preliminary data.</text>
</comment>
<reference evidence="2 3" key="1">
    <citation type="submission" date="2009-12" db="EMBL/GenBank/DDBJ databases">
        <authorList>
            <person name="Shrivastava S."/>
            <person name="Madupu R."/>
            <person name="Durkin A.S."/>
            <person name="Torralba M."/>
            <person name="Methe B."/>
            <person name="Sutton G.G."/>
            <person name="Strausberg R.L."/>
            <person name="Nelson K.E."/>
        </authorList>
    </citation>
    <scope>NUCLEOTIDE SEQUENCE [LARGE SCALE GENOMIC DNA]</scope>
    <source>
        <strain evidence="2 3">W5455</strain>
    </source>
</reference>
<dbReference type="InterPro" id="IPR035093">
    <property type="entry name" value="RelE/ParE_toxin_dom_sf"/>
</dbReference>
<dbReference type="InterPro" id="IPR004386">
    <property type="entry name" value="Toxin_YafQ-like"/>
</dbReference>
<organism evidence="2 3">
    <name type="scientific">Pyramidobacter piscolens W5455</name>
    <dbReference type="NCBI Taxonomy" id="352165"/>
    <lineage>
        <taxon>Bacteria</taxon>
        <taxon>Thermotogati</taxon>
        <taxon>Synergistota</taxon>
        <taxon>Synergistia</taxon>
        <taxon>Synergistales</taxon>
        <taxon>Dethiosulfovibrionaceae</taxon>
        <taxon>Pyramidobacter</taxon>
    </lineage>
</organism>
<dbReference type="NCBIfam" id="TIGR02385">
    <property type="entry name" value="RelE_StbE"/>
    <property type="match status" value="1"/>
</dbReference>
<dbReference type="PIRSF" id="PIRSF006156">
    <property type="entry name" value="YafQ"/>
    <property type="match status" value="1"/>
</dbReference>
<keyword evidence="1" id="KW-1277">Toxin-antitoxin system</keyword>
<evidence type="ECO:0000313" key="3">
    <source>
        <dbReference type="Proteomes" id="UP000006462"/>
    </source>
</evidence>
<evidence type="ECO:0000256" key="1">
    <source>
        <dbReference type="ARBA" id="ARBA00022649"/>
    </source>
</evidence>
<keyword evidence="3" id="KW-1185">Reference proteome</keyword>
<evidence type="ECO:0000313" key="2">
    <source>
        <dbReference type="EMBL" id="EFB89349.1"/>
    </source>
</evidence>
<dbReference type="Pfam" id="PF15738">
    <property type="entry name" value="YafQ_toxin"/>
    <property type="match status" value="1"/>
</dbReference>
<dbReference type="EMBL" id="ADFP01000137">
    <property type="protein sequence ID" value="EFB89349.1"/>
    <property type="molecule type" value="Genomic_DNA"/>
</dbReference>